<dbReference type="eggNOG" id="ENOG5033VPD">
    <property type="taxonomic scope" value="Bacteria"/>
</dbReference>
<keyword evidence="2" id="KW-1185">Reference proteome</keyword>
<dbReference type="Proteomes" id="UP000014923">
    <property type="component" value="Unassembled WGS sequence"/>
</dbReference>
<comment type="caution">
    <text evidence="1">The sequence shown here is derived from an EMBL/GenBank/DDBJ whole genome shotgun (WGS) entry which is preliminary data.</text>
</comment>
<dbReference type="HOGENOM" id="CLU_1371637_0_0_9"/>
<reference evidence="1" key="1">
    <citation type="submission" date="2013-03" db="EMBL/GenBank/DDBJ databases">
        <title>Draft genome sequence of the hydrogen-ethanol-producing anaerobic alkalithermophilic Caloramator celere.</title>
        <authorList>
            <person name="Ciranna A."/>
            <person name="Larjo A."/>
            <person name="Kivisto A."/>
            <person name="Santala V."/>
            <person name="Roos C."/>
            <person name="Karp M."/>
        </authorList>
    </citation>
    <scope>NUCLEOTIDE SEQUENCE [LARGE SCALE GENOMIC DNA]</scope>
    <source>
        <strain evidence="1">DSM 8682</strain>
    </source>
</reference>
<gene>
    <name evidence="1" type="ORF">TCEL_00602</name>
</gene>
<dbReference type="EMBL" id="CAVN010000097">
    <property type="protein sequence ID" value="CDF58556.1"/>
    <property type="molecule type" value="Genomic_DNA"/>
</dbReference>
<name>R7RT63_9CLOT</name>
<organism evidence="1 2">
    <name type="scientific">Thermobrachium celere DSM 8682</name>
    <dbReference type="NCBI Taxonomy" id="941824"/>
    <lineage>
        <taxon>Bacteria</taxon>
        <taxon>Bacillati</taxon>
        <taxon>Bacillota</taxon>
        <taxon>Clostridia</taxon>
        <taxon>Eubacteriales</taxon>
        <taxon>Clostridiaceae</taxon>
        <taxon>Thermobrachium</taxon>
    </lineage>
</organism>
<sequence length="199" mass="23641">MQKIYVDIRNIEFGENIIDVCYEGNSIINELISFKFNDVEKNITNLNEIKKINTKYDSCIFFFTLSRGVNRFKFIKIIKALIKSLDKGSKIYIWDIVLSNQFFINYEVNVEGEFGIKKMPLKIIFKPFRLTFLDILRILENNGFKINNSVINNNVFYIEAEFIREEKLDKNEDSISSIKRKIRSFKPSYKIFKKGNRRL</sequence>
<accession>R7RT63</accession>
<protein>
    <submittedName>
        <fullName evidence="1">Uncharacterized protein</fullName>
    </submittedName>
</protein>
<dbReference type="OrthoDB" id="1929483at2"/>
<proteinExistence type="predicted"/>
<dbReference type="RefSeq" id="WP_018662772.1">
    <property type="nucleotide sequence ID" value="NZ_HF952018.1"/>
</dbReference>
<evidence type="ECO:0000313" key="2">
    <source>
        <dbReference type="Proteomes" id="UP000014923"/>
    </source>
</evidence>
<evidence type="ECO:0000313" key="1">
    <source>
        <dbReference type="EMBL" id="CDF58556.1"/>
    </source>
</evidence>
<dbReference type="AlphaFoldDB" id="R7RT63"/>